<dbReference type="InterPro" id="IPR013780">
    <property type="entry name" value="Glyco_hydro_b"/>
</dbReference>
<evidence type="ECO:0000259" key="18">
    <source>
        <dbReference type="SMART" id="SM00642"/>
    </source>
</evidence>
<dbReference type="InterPro" id="IPR031319">
    <property type="entry name" value="A-amylase_C"/>
</dbReference>
<dbReference type="SMART" id="SM00642">
    <property type="entry name" value="Aamy"/>
    <property type="match status" value="1"/>
</dbReference>
<evidence type="ECO:0000256" key="6">
    <source>
        <dbReference type="ARBA" id="ARBA00012595"/>
    </source>
</evidence>
<dbReference type="GO" id="GO:0004556">
    <property type="term" value="F:alpha-amylase activity"/>
    <property type="evidence" value="ECO:0007669"/>
    <property type="project" value="UniProtKB-UniRule"/>
</dbReference>
<dbReference type="EC" id="3.2.1.1" evidence="6 15"/>
<dbReference type="InterPro" id="IPR006046">
    <property type="entry name" value="Alpha_amylase"/>
</dbReference>
<dbReference type="OrthoDB" id="550577at2759"/>
<dbReference type="Gene3D" id="3.20.20.80">
    <property type="entry name" value="Glycosidases"/>
    <property type="match status" value="1"/>
</dbReference>
<evidence type="ECO:0000256" key="11">
    <source>
        <dbReference type="ARBA" id="ARBA00023214"/>
    </source>
</evidence>
<keyword evidence="10" id="KW-1015">Disulfide bond</keyword>
<evidence type="ECO:0000256" key="10">
    <source>
        <dbReference type="ARBA" id="ARBA00023157"/>
    </source>
</evidence>
<keyword evidence="16" id="KW-0732">Signal</keyword>
<comment type="catalytic activity">
    <reaction evidence="1 15">
        <text>Endohydrolysis of (1-&gt;4)-alpha-D-glucosidic linkages in polysaccharides containing three or more (1-&gt;4)-alpha-linked D-glucose units.</text>
        <dbReference type="EC" id="3.2.1.1"/>
    </reaction>
</comment>
<accession>A0A9N9TRW6</accession>
<keyword evidence="7" id="KW-0479">Metal-binding</keyword>
<evidence type="ECO:0000259" key="17">
    <source>
        <dbReference type="SMART" id="SM00632"/>
    </source>
</evidence>
<feature type="signal peptide" evidence="16">
    <location>
        <begin position="1"/>
        <end position="19"/>
    </location>
</feature>
<keyword evidence="12 15" id="KW-0119">Carbohydrate metabolism</keyword>
<dbReference type="Pfam" id="PF00128">
    <property type="entry name" value="Alpha-amylase"/>
    <property type="match status" value="1"/>
</dbReference>
<evidence type="ECO:0000256" key="5">
    <source>
        <dbReference type="ARBA" id="ARBA00011245"/>
    </source>
</evidence>
<evidence type="ECO:0000256" key="14">
    <source>
        <dbReference type="RuleBase" id="RU003615"/>
    </source>
</evidence>
<organism evidence="19 20">
    <name type="scientific">Phyllotreta striolata</name>
    <name type="common">Striped flea beetle</name>
    <name type="synonym">Crioceris striolata</name>
    <dbReference type="NCBI Taxonomy" id="444603"/>
    <lineage>
        <taxon>Eukaryota</taxon>
        <taxon>Metazoa</taxon>
        <taxon>Ecdysozoa</taxon>
        <taxon>Arthropoda</taxon>
        <taxon>Hexapoda</taxon>
        <taxon>Insecta</taxon>
        <taxon>Pterygota</taxon>
        <taxon>Neoptera</taxon>
        <taxon>Endopterygota</taxon>
        <taxon>Coleoptera</taxon>
        <taxon>Polyphaga</taxon>
        <taxon>Cucujiformia</taxon>
        <taxon>Chrysomeloidea</taxon>
        <taxon>Chrysomelidae</taxon>
        <taxon>Galerucinae</taxon>
        <taxon>Alticini</taxon>
        <taxon>Phyllotreta</taxon>
    </lineage>
</organism>
<dbReference type="PRINTS" id="PR00110">
    <property type="entry name" value="ALPHAAMYLASE"/>
</dbReference>
<keyword evidence="13 15" id="KW-0326">Glycosidase</keyword>
<evidence type="ECO:0000313" key="20">
    <source>
        <dbReference type="Proteomes" id="UP001153712"/>
    </source>
</evidence>
<dbReference type="InterPro" id="IPR006048">
    <property type="entry name" value="A-amylase/branching_C"/>
</dbReference>
<dbReference type="Pfam" id="PF02806">
    <property type="entry name" value="Alpha-amylase_C"/>
    <property type="match status" value="1"/>
</dbReference>
<comment type="subunit">
    <text evidence="5">Monomer.</text>
</comment>
<sequence>MARILSCIVISLTLTGAFAQKDPHFAPGRNTIVHLFEWHWADIANECENFLGPKGYAGVQVSPPSENTIIGNRPWWERYQPISYNLVTRSGDENAFADMVRRCNNVGVRIYVDALFNDMSATSGQGTGGNSADVGSLNYPAVPYSGENFHSKCDVNNYQDPNNIRNCWLSGLPDLDQSQEYVRGKLVDYMNHLVSLGVAGFRIDAAKHMWPQDLQVIFSRVNDVSMGGKPFFYQEVIDLGGEGVKKTEYIGFGTVLEFKFGNELGNAFQGHNPIHYLKNWGPQWGLLEGTDAVAFIDNHDNQRHGSSNILTYKNPKPYKMAIAFMLAHPYGTTRVMSSYSFDDADAGPPPNQPSFNADNSCNNGWVCEHRWRQVYNMVGFRNVVAGTDVTSWWDNGDNQIAFSRGDKGFVAFTVSGDINQNIPTTLPDGSYCDIISGDKENGSCSGKTITVSGGQANVNLSNGEDDGVVAIHVNSKL</sequence>
<evidence type="ECO:0000256" key="16">
    <source>
        <dbReference type="SAM" id="SignalP"/>
    </source>
</evidence>
<dbReference type="GO" id="GO:0005975">
    <property type="term" value="P:carbohydrate metabolic process"/>
    <property type="evidence" value="ECO:0007669"/>
    <property type="project" value="InterPro"/>
</dbReference>
<evidence type="ECO:0000256" key="1">
    <source>
        <dbReference type="ARBA" id="ARBA00000548"/>
    </source>
</evidence>
<dbReference type="GO" id="GO:0046872">
    <property type="term" value="F:metal ion binding"/>
    <property type="evidence" value="ECO:0007669"/>
    <property type="project" value="UniProtKB-KW"/>
</dbReference>
<dbReference type="SUPFAM" id="SSF51445">
    <property type="entry name" value="(Trans)glycosidases"/>
    <property type="match status" value="1"/>
</dbReference>
<keyword evidence="8 15" id="KW-0378">Hydrolase</keyword>
<reference evidence="19" key="1">
    <citation type="submission" date="2022-01" db="EMBL/GenBank/DDBJ databases">
        <authorList>
            <person name="King R."/>
        </authorList>
    </citation>
    <scope>NUCLEOTIDE SEQUENCE</scope>
</reference>
<comment type="similarity">
    <text evidence="4 14">Belongs to the glycosyl hydrolase 13 family.</text>
</comment>
<evidence type="ECO:0000256" key="2">
    <source>
        <dbReference type="ARBA" id="ARBA00001913"/>
    </source>
</evidence>
<dbReference type="SMART" id="SM00632">
    <property type="entry name" value="Aamy_C"/>
    <property type="match status" value="1"/>
</dbReference>
<keyword evidence="11" id="KW-0868">Chloride</keyword>
<evidence type="ECO:0000313" key="19">
    <source>
        <dbReference type="EMBL" id="CAG9861149.1"/>
    </source>
</evidence>
<dbReference type="PANTHER" id="PTHR43447">
    <property type="entry name" value="ALPHA-AMYLASE"/>
    <property type="match status" value="1"/>
</dbReference>
<dbReference type="InterPro" id="IPR017853">
    <property type="entry name" value="GH"/>
</dbReference>
<evidence type="ECO:0000256" key="3">
    <source>
        <dbReference type="ARBA" id="ARBA00001923"/>
    </source>
</evidence>
<comment type="cofactor">
    <cofactor evidence="3">
        <name>chloride</name>
        <dbReference type="ChEBI" id="CHEBI:17996"/>
    </cofactor>
</comment>
<dbReference type="SUPFAM" id="SSF51011">
    <property type="entry name" value="Glycosyl hydrolase domain"/>
    <property type="match status" value="1"/>
</dbReference>
<feature type="chain" id="PRO_5040463865" description="Alpha-amylase" evidence="16">
    <location>
        <begin position="20"/>
        <end position="477"/>
    </location>
</feature>
<evidence type="ECO:0000256" key="4">
    <source>
        <dbReference type="ARBA" id="ARBA00008061"/>
    </source>
</evidence>
<proteinExistence type="inferred from homology"/>
<dbReference type="Gene3D" id="2.60.40.1180">
    <property type="entry name" value="Golgi alpha-mannosidase II"/>
    <property type="match status" value="1"/>
</dbReference>
<feature type="domain" description="Alpha-amylase C-terminal" evidence="17">
    <location>
        <begin position="390"/>
        <end position="476"/>
    </location>
</feature>
<dbReference type="InterPro" id="IPR006047">
    <property type="entry name" value="GH13_cat_dom"/>
</dbReference>
<comment type="cofactor">
    <cofactor evidence="2">
        <name>Ca(2+)</name>
        <dbReference type="ChEBI" id="CHEBI:29108"/>
    </cofactor>
</comment>
<keyword evidence="20" id="KW-1185">Reference proteome</keyword>
<evidence type="ECO:0000256" key="9">
    <source>
        <dbReference type="ARBA" id="ARBA00022837"/>
    </source>
</evidence>
<dbReference type="Proteomes" id="UP001153712">
    <property type="component" value="Chromosome 4"/>
</dbReference>
<protein>
    <recommendedName>
        <fullName evidence="6 15">Alpha-amylase</fullName>
        <ecNumber evidence="6 15">3.2.1.1</ecNumber>
    </recommendedName>
</protein>
<dbReference type="AlphaFoldDB" id="A0A9N9TRW6"/>
<dbReference type="EMBL" id="OU900097">
    <property type="protein sequence ID" value="CAG9861149.1"/>
    <property type="molecule type" value="Genomic_DNA"/>
</dbReference>
<name>A0A9N9TRW6_PHYSR</name>
<evidence type="ECO:0000256" key="13">
    <source>
        <dbReference type="ARBA" id="ARBA00023295"/>
    </source>
</evidence>
<evidence type="ECO:0000256" key="12">
    <source>
        <dbReference type="ARBA" id="ARBA00023277"/>
    </source>
</evidence>
<feature type="domain" description="Glycosyl hydrolase family 13 catalytic" evidence="18">
    <location>
        <begin position="30"/>
        <end position="381"/>
    </location>
</feature>
<gene>
    <name evidence="19" type="ORF">PHYEVI_LOCUS7492</name>
</gene>
<evidence type="ECO:0000256" key="8">
    <source>
        <dbReference type="ARBA" id="ARBA00022801"/>
    </source>
</evidence>
<dbReference type="CDD" id="cd11317">
    <property type="entry name" value="AmyAc_bac_euk_AmyA"/>
    <property type="match status" value="1"/>
</dbReference>
<keyword evidence="9" id="KW-0106">Calcium</keyword>
<evidence type="ECO:0000256" key="15">
    <source>
        <dbReference type="RuleBase" id="RU361134"/>
    </source>
</evidence>
<evidence type="ECO:0000256" key="7">
    <source>
        <dbReference type="ARBA" id="ARBA00022723"/>
    </source>
</evidence>